<sequence length="136" mass="14588">MRRAVWFSVAAALGLLATGCGNGMLKTQGRVVKGGQPFVPGPDEGLQILFVPILPSNQPAGDYYAAVVDQTTGTFQPAGKDRKGMPPGKYRVAIELMKKKKDQFGGKYDSEKSPYVFDIDSSTPEIVIDLDAPPAK</sequence>
<dbReference type="Proteomes" id="UP000503447">
    <property type="component" value="Chromosome"/>
</dbReference>
<evidence type="ECO:0008006" key="3">
    <source>
        <dbReference type="Google" id="ProtNLM"/>
    </source>
</evidence>
<accession>A0A6M5YMM4</accession>
<evidence type="ECO:0000313" key="1">
    <source>
        <dbReference type="EMBL" id="QJW94491.1"/>
    </source>
</evidence>
<protein>
    <recommendedName>
        <fullName evidence="3">Carboxypeptidase regulatory-like domain-containing protein</fullName>
    </recommendedName>
</protein>
<reference evidence="2" key="1">
    <citation type="submission" date="2020-05" db="EMBL/GenBank/DDBJ databases">
        <title>Frigoriglobus tundricola gen. nov., sp. nov., a psychrotolerant cellulolytic planctomycete of the family Gemmataceae with two divergent copies of 16S rRNA gene.</title>
        <authorList>
            <person name="Kulichevskaya I.S."/>
            <person name="Ivanova A.A."/>
            <person name="Naumoff D.G."/>
            <person name="Beletsky A.V."/>
            <person name="Rijpstra W.I.C."/>
            <person name="Sinninghe Damste J.S."/>
            <person name="Mardanov A.V."/>
            <person name="Ravin N.V."/>
            <person name="Dedysh S.N."/>
        </authorList>
    </citation>
    <scope>NUCLEOTIDE SEQUENCE [LARGE SCALE GENOMIC DNA]</scope>
    <source>
        <strain evidence="2">PL17</strain>
    </source>
</reference>
<dbReference type="PROSITE" id="PS51257">
    <property type="entry name" value="PROKAR_LIPOPROTEIN"/>
    <property type="match status" value="1"/>
</dbReference>
<evidence type="ECO:0000313" key="2">
    <source>
        <dbReference type="Proteomes" id="UP000503447"/>
    </source>
</evidence>
<dbReference type="KEGG" id="ftj:FTUN_2012"/>
<dbReference type="AlphaFoldDB" id="A0A6M5YMM4"/>
<keyword evidence="2" id="KW-1185">Reference proteome</keyword>
<name>A0A6M5YMM4_9BACT</name>
<proteinExistence type="predicted"/>
<dbReference type="EMBL" id="CP053452">
    <property type="protein sequence ID" value="QJW94491.1"/>
    <property type="molecule type" value="Genomic_DNA"/>
</dbReference>
<gene>
    <name evidence="1" type="ORF">FTUN_2012</name>
</gene>
<organism evidence="1 2">
    <name type="scientific">Frigoriglobus tundricola</name>
    <dbReference type="NCBI Taxonomy" id="2774151"/>
    <lineage>
        <taxon>Bacteria</taxon>
        <taxon>Pseudomonadati</taxon>
        <taxon>Planctomycetota</taxon>
        <taxon>Planctomycetia</taxon>
        <taxon>Gemmatales</taxon>
        <taxon>Gemmataceae</taxon>
        <taxon>Frigoriglobus</taxon>
    </lineage>
</organism>
<dbReference type="RefSeq" id="WP_171470475.1">
    <property type="nucleotide sequence ID" value="NZ_CP053452.2"/>
</dbReference>